<dbReference type="SUPFAM" id="SSF56672">
    <property type="entry name" value="DNA/RNA polymerases"/>
    <property type="match status" value="1"/>
</dbReference>
<accession>A0A382I6F9</accession>
<protein>
    <recommendedName>
        <fullName evidence="3">UmuC domain-containing protein</fullName>
    </recommendedName>
</protein>
<feature type="compositionally biased region" description="Basic residues" evidence="1">
    <location>
        <begin position="110"/>
        <end position="123"/>
    </location>
</feature>
<sequence>MDLTCLHIPQFPAWSLSQRWCLDNTGTGGSETRPIIVCEKGRVLSMIDERLEHKGIRIGDPVDRARRLAPGAQFLLRDPDVERALWESILGRLVRLTPQIQPIPDPLRPVPRRRPKGRKRKGTNAHDLFASMGDPELTESDDSASLWDNGAWAILQGPYADGIEALATEWGAQVGRGHRRSWAMLAAAYSKPGQITTVPQPMITKFLRQAPIELLQSLCFSSDLIERLHLFGLKAIGHIFGLTKRQLMAQFIDEGRRLCDLLHPDDREPPVSNYDRRTLMADYEFDWPVFEPGDLQPVLKKLLEDLIDDLGELCTRHLEVRLHHRRRADRFAHRILKDPTRSLHTLGTIGDTLLMQALQDAGSSRRPTGRSVDRVSVTMSGLTRVAPVQAELFRQRPELKPVVLRVEARFPGKLVRPVHAHA</sequence>
<name>A0A382I6F9_9ZZZZ</name>
<evidence type="ECO:0000256" key="1">
    <source>
        <dbReference type="SAM" id="MobiDB-lite"/>
    </source>
</evidence>
<organism evidence="2">
    <name type="scientific">marine metagenome</name>
    <dbReference type="NCBI Taxonomy" id="408172"/>
    <lineage>
        <taxon>unclassified sequences</taxon>
        <taxon>metagenomes</taxon>
        <taxon>ecological metagenomes</taxon>
    </lineage>
</organism>
<evidence type="ECO:0000313" key="2">
    <source>
        <dbReference type="EMBL" id="SVB95294.1"/>
    </source>
</evidence>
<gene>
    <name evidence="2" type="ORF">METZ01_LOCUS248148</name>
</gene>
<dbReference type="EMBL" id="UINC01065528">
    <property type="protein sequence ID" value="SVB95294.1"/>
    <property type="molecule type" value="Genomic_DNA"/>
</dbReference>
<feature type="non-terminal residue" evidence="2">
    <location>
        <position position="422"/>
    </location>
</feature>
<dbReference type="AlphaFoldDB" id="A0A382I6F9"/>
<feature type="region of interest" description="Disordered" evidence="1">
    <location>
        <begin position="104"/>
        <end position="136"/>
    </location>
</feature>
<proteinExistence type="predicted"/>
<reference evidence="2" key="1">
    <citation type="submission" date="2018-05" db="EMBL/GenBank/DDBJ databases">
        <authorList>
            <person name="Lanie J.A."/>
            <person name="Ng W.-L."/>
            <person name="Kazmierczak K.M."/>
            <person name="Andrzejewski T.M."/>
            <person name="Davidsen T.M."/>
            <person name="Wayne K.J."/>
            <person name="Tettelin H."/>
            <person name="Glass J.I."/>
            <person name="Rusch D."/>
            <person name="Podicherti R."/>
            <person name="Tsui H.-C.T."/>
            <person name="Winkler M.E."/>
        </authorList>
    </citation>
    <scope>NUCLEOTIDE SEQUENCE</scope>
</reference>
<dbReference type="InterPro" id="IPR043502">
    <property type="entry name" value="DNA/RNA_pol_sf"/>
</dbReference>
<evidence type="ECO:0008006" key="3">
    <source>
        <dbReference type="Google" id="ProtNLM"/>
    </source>
</evidence>